<dbReference type="AlphaFoldDB" id="A0A1G2HRM5"/>
<evidence type="ECO:0000313" key="1">
    <source>
        <dbReference type="EMBL" id="OGZ65075.1"/>
    </source>
</evidence>
<sequence length="167" mass="19397">MEEKPEQPQELVLPVLRSAVNLEYHVSPPYTKKFTGASEVHSRGDGSVGSIAHYDTDPRDQLIGWLENNNLSILRGAYPGAGHTDRTYLFADQTGIVAVDTYYREFRKPFWETPKEETYHHFVRIHSPRTLSVLPWDLTQTLKVLGYEQQQPTEEFKQRCPQFFKKE</sequence>
<comment type="caution">
    <text evidence="1">The sequence shown here is derived from an EMBL/GenBank/DDBJ whole genome shotgun (WGS) entry which is preliminary data.</text>
</comment>
<dbReference type="EMBL" id="MHOP01000029">
    <property type="protein sequence ID" value="OGZ65075.1"/>
    <property type="molecule type" value="Genomic_DNA"/>
</dbReference>
<name>A0A1G2HRM5_9BACT</name>
<reference evidence="1 2" key="1">
    <citation type="journal article" date="2016" name="Nat. Commun.">
        <title>Thousands of microbial genomes shed light on interconnected biogeochemical processes in an aquifer system.</title>
        <authorList>
            <person name="Anantharaman K."/>
            <person name="Brown C.T."/>
            <person name="Hug L.A."/>
            <person name="Sharon I."/>
            <person name="Castelle C.J."/>
            <person name="Probst A.J."/>
            <person name="Thomas B.C."/>
            <person name="Singh A."/>
            <person name="Wilkins M.J."/>
            <person name="Karaoz U."/>
            <person name="Brodie E.L."/>
            <person name="Williams K.H."/>
            <person name="Hubbard S.S."/>
            <person name="Banfield J.F."/>
        </authorList>
    </citation>
    <scope>NUCLEOTIDE SEQUENCE [LARGE SCALE GENOMIC DNA]</scope>
</reference>
<proteinExistence type="predicted"/>
<accession>A0A1G2HRM5</accession>
<organism evidence="1 2">
    <name type="scientific">Candidatus Staskawiczbacteria bacterium RIFCSPHIGHO2_01_FULL_41_41</name>
    <dbReference type="NCBI Taxonomy" id="1802203"/>
    <lineage>
        <taxon>Bacteria</taxon>
        <taxon>Candidatus Staskawicziibacteriota</taxon>
    </lineage>
</organism>
<protein>
    <submittedName>
        <fullName evidence="1">Uncharacterized protein</fullName>
    </submittedName>
</protein>
<evidence type="ECO:0000313" key="2">
    <source>
        <dbReference type="Proteomes" id="UP000178774"/>
    </source>
</evidence>
<dbReference type="Proteomes" id="UP000178774">
    <property type="component" value="Unassembled WGS sequence"/>
</dbReference>
<gene>
    <name evidence="1" type="ORF">A2822_01295</name>
</gene>